<dbReference type="Proteomes" id="UP000663946">
    <property type="component" value="Plasmid pQ15_94_1"/>
</dbReference>
<dbReference type="Pfam" id="PF00011">
    <property type="entry name" value="HSP20"/>
    <property type="match status" value="1"/>
</dbReference>
<dbReference type="PANTHER" id="PTHR11527">
    <property type="entry name" value="HEAT-SHOCK PROTEIN 20 FAMILY MEMBER"/>
    <property type="match status" value="1"/>
</dbReference>
<dbReference type="CDD" id="cd06464">
    <property type="entry name" value="ACD_sHsps-like"/>
    <property type="match status" value="1"/>
</dbReference>
<evidence type="ECO:0000256" key="1">
    <source>
        <dbReference type="PROSITE-ProRule" id="PRU00285"/>
    </source>
</evidence>
<evidence type="ECO:0000256" key="2">
    <source>
        <dbReference type="RuleBase" id="RU003616"/>
    </source>
</evidence>
<dbReference type="PROSITE" id="PS01031">
    <property type="entry name" value="SHSP"/>
    <property type="match status" value="1"/>
</dbReference>
<dbReference type="InterPro" id="IPR002068">
    <property type="entry name" value="A-crystallin/Hsp20_dom"/>
</dbReference>
<sequence>MTLAQTKLPVSSNETPVKSMGNFWSPIDTLRSEIDRLFDGFAPSSWHAPDHSSFGGTSSGLNGWSTSLAVDLVEKDDTYEVIAECPGLDAKNIEVELSNGLLTIRGEKREEKEDKQKEYHVSERRYGSFQRSFSLPVNVDADKVAAMFENGLLKARLPKSAEAKKNQRKIEIKAA</sequence>
<reference evidence="4" key="1">
    <citation type="submission" date="2020-02" db="EMBL/GenBank/DDBJ databases">
        <title>Unexpected conservation and global transmission of agrobacterial virulence plasmids.</title>
        <authorList>
            <person name="Weisberg A.J."/>
            <person name="Davis E.W. II"/>
            <person name="Tabima J.R."/>
            <person name="Belcher M.S."/>
            <person name="Miller M."/>
            <person name="Kuo C.-H."/>
            <person name="Loper J.E."/>
            <person name="Grunwald N.J."/>
            <person name="Putnam M.L."/>
            <person name="Chang J.H."/>
        </authorList>
    </citation>
    <scope>NUCLEOTIDE SEQUENCE</scope>
    <source>
        <strain evidence="4">Q15/94</strain>
        <plasmid evidence="4">pQ15_94_1</plasmid>
    </source>
</reference>
<organism evidence="4 5">
    <name type="scientific">Agrobacterium tumefaciens</name>
    <dbReference type="NCBI Taxonomy" id="358"/>
    <lineage>
        <taxon>Bacteria</taxon>
        <taxon>Pseudomonadati</taxon>
        <taxon>Pseudomonadota</taxon>
        <taxon>Alphaproteobacteria</taxon>
        <taxon>Hyphomicrobiales</taxon>
        <taxon>Rhizobiaceae</taxon>
        <taxon>Rhizobium/Agrobacterium group</taxon>
        <taxon>Agrobacterium</taxon>
        <taxon>Agrobacterium tumefaciens complex</taxon>
    </lineage>
</organism>
<keyword evidence="4" id="KW-0614">Plasmid</keyword>
<accession>A0AAJ4TD81</accession>
<dbReference type="EMBL" id="CP049218">
    <property type="protein sequence ID" value="QTG16827.1"/>
    <property type="molecule type" value="Genomic_DNA"/>
</dbReference>
<feature type="domain" description="SHSP" evidence="3">
    <location>
        <begin position="59"/>
        <end position="175"/>
    </location>
</feature>
<proteinExistence type="inferred from homology"/>
<evidence type="ECO:0000259" key="3">
    <source>
        <dbReference type="PROSITE" id="PS01031"/>
    </source>
</evidence>
<dbReference type="InterPro" id="IPR031107">
    <property type="entry name" value="Small_HSP"/>
</dbReference>
<name>A0AAJ4TD81_AGRTU</name>
<dbReference type="AlphaFoldDB" id="A0AAJ4TD81"/>
<geneLocation type="plasmid" evidence="4 5">
    <name>pQ15_94_1</name>
</geneLocation>
<evidence type="ECO:0000313" key="5">
    <source>
        <dbReference type="Proteomes" id="UP000663946"/>
    </source>
</evidence>
<dbReference type="Gene3D" id="2.60.40.790">
    <property type="match status" value="1"/>
</dbReference>
<dbReference type="SUPFAM" id="SSF49764">
    <property type="entry name" value="HSP20-like chaperones"/>
    <property type="match status" value="1"/>
</dbReference>
<comment type="similarity">
    <text evidence="1 2">Belongs to the small heat shock protein (HSP20) family.</text>
</comment>
<dbReference type="RefSeq" id="WP_076846204.1">
    <property type="nucleotide sequence ID" value="NZ_CP049218.1"/>
</dbReference>
<protein>
    <submittedName>
        <fullName evidence="4">Hsp20/alpha crystallin family protein</fullName>
    </submittedName>
</protein>
<gene>
    <name evidence="4" type="ORF">G6M86_25985</name>
</gene>
<evidence type="ECO:0000313" key="4">
    <source>
        <dbReference type="EMBL" id="QTG16827.1"/>
    </source>
</evidence>
<dbReference type="InterPro" id="IPR008978">
    <property type="entry name" value="HSP20-like_chaperone"/>
</dbReference>